<proteinExistence type="inferred from homology"/>
<dbReference type="GO" id="GO:0050178">
    <property type="term" value="F:phenylpyruvate tautomerase activity"/>
    <property type="evidence" value="ECO:0007669"/>
    <property type="project" value="UniProtKB-EC"/>
</dbReference>
<dbReference type="OrthoDB" id="255819at2759"/>
<dbReference type="GO" id="GO:0005615">
    <property type="term" value="C:extracellular space"/>
    <property type="evidence" value="ECO:0007669"/>
    <property type="project" value="UniProtKB-KW"/>
</dbReference>
<comment type="catalytic activity">
    <reaction evidence="6">
        <text>3-phenylpyruvate = enol-phenylpyruvate</text>
        <dbReference type="Rhea" id="RHEA:17097"/>
        <dbReference type="ChEBI" id="CHEBI:16815"/>
        <dbReference type="ChEBI" id="CHEBI:18005"/>
        <dbReference type="EC" id="5.3.2.1"/>
    </reaction>
</comment>
<keyword evidence="4" id="KW-0964">Secreted</keyword>
<evidence type="ECO:0000256" key="9">
    <source>
        <dbReference type="ARBA" id="ARBA00039086"/>
    </source>
</evidence>
<comment type="similarity">
    <text evidence="2">Belongs to the MIF family.</text>
</comment>
<evidence type="ECO:0000256" key="4">
    <source>
        <dbReference type="ARBA" id="ARBA00022525"/>
    </source>
</evidence>
<dbReference type="InterPro" id="IPR001398">
    <property type="entry name" value="Macrophage_inhib_fac"/>
</dbReference>
<dbReference type="Proteomes" id="UP000242913">
    <property type="component" value="Unassembled WGS sequence"/>
</dbReference>
<dbReference type="SUPFAM" id="SSF55331">
    <property type="entry name" value="Tautomerase/MIF"/>
    <property type="match status" value="1"/>
</dbReference>
<keyword evidence="5" id="KW-0413">Isomerase</keyword>
<dbReference type="Pfam" id="PF01187">
    <property type="entry name" value="MIF"/>
    <property type="match status" value="1"/>
</dbReference>
<organism evidence="13 14">
    <name type="scientific">Onchocerca flexuosa</name>
    <dbReference type="NCBI Taxonomy" id="387005"/>
    <lineage>
        <taxon>Eukaryota</taxon>
        <taxon>Metazoa</taxon>
        <taxon>Ecdysozoa</taxon>
        <taxon>Nematoda</taxon>
        <taxon>Chromadorea</taxon>
        <taxon>Rhabditida</taxon>
        <taxon>Spirurina</taxon>
        <taxon>Spiruromorpha</taxon>
        <taxon>Filarioidea</taxon>
        <taxon>Onchocercidae</taxon>
        <taxon>Onchocerca</taxon>
    </lineage>
</organism>
<name>A0A238BS41_9BILA</name>
<evidence type="ECO:0000256" key="10">
    <source>
        <dbReference type="ARBA" id="ARBA00041631"/>
    </source>
</evidence>
<evidence type="ECO:0000313" key="14">
    <source>
        <dbReference type="Proteomes" id="UP000242913"/>
    </source>
</evidence>
<gene>
    <name evidence="13" type="ORF">X798_05210</name>
</gene>
<evidence type="ECO:0000256" key="12">
    <source>
        <dbReference type="ARBA" id="ARBA00042730"/>
    </source>
</evidence>
<dbReference type="EC" id="5.3.2.1" evidence="9"/>
<keyword evidence="3" id="KW-0202">Cytokine</keyword>
<dbReference type="Gene3D" id="3.30.429.10">
    <property type="entry name" value="Macrophage Migration Inhibitory Factor"/>
    <property type="match status" value="1"/>
</dbReference>
<dbReference type="PROSITE" id="PS01158">
    <property type="entry name" value="MIF"/>
    <property type="match status" value="1"/>
</dbReference>
<evidence type="ECO:0000256" key="6">
    <source>
        <dbReference type="ARBA" id="ARBA00036735"/>
    </source>
</evidence>
<dbReference type="GO" id="GO:0004167">
    <property type="term" value="F:dopachrome isomerase activity"/>
    <property type="evidence" value="ECO:0007669"/>
    <property type="project" value="UniProtKB-EC"/>
</dbReference>
<keyword evidence="14" id="KW-1185">Reference proteome</keyword>
<evidence type="ECO:0000256" key="3">
    <source>
        <dbReference type="ARBA" id="ARBA00022514"/>
    </source>
</evidence>
<evidence type="ECO:0000256" key="2">
    <source>
        <dbReference type="ARBA" id="ARBA00005851"/>
    </source>
</evidence>
<accession>A0A238BS41</accession>
<keyword evidence="13" id="KW-0670">Pyruvate</keyword>
<evidence type="ECO:0000256" key="8">
    <source>
        <dbReference type="ARBA" id="ARBA00038932"/>
    </source>
</evidence>
<dbReference type="AlphaFoldDB" id="A0A238BS41"/>
<dbReference type="PANTHER" id="PTHR11954:SF6">
    <property type="entry name" value="MACROPHAGE MIGRATION INHIBITORY FACTOR"/>
    <property type="match status" value="1"/>
</dbReference>
<protein>
    <recommendedName>
        <fullName evidence="12">L-dopachrome isomerase</fullName>
        <ecNumber evidence="9">5.3.2.1</ecNumber>
        <ecNumber evidence="8">5.3.3.12</ecNumber>
    </recommendedName>
    <alternativeName>
        <fullName evidence="10">L-dopachrome tautomerase</fullName>
    </alternativeName>
    <alternativeName>
        <fullName evidence="11">Phenylpyruvate tautomerase</fullName>
    </alternativeName>
</protein>
<comment type="subcellular location">
    <subcellularLocation>
        <location evidence="1">Secreted</location>
    </subcellularLocation>
</comment>
<evidence type="ECO:0000256" key="11">
    <source>
        <dbReference type="ARBA" id="ARBA00041912"/>
    </source>
</evidence>
<sequence length="134" mass="14080">MVSCSGSFALSVRLNSGEEMPAFTIDTNIPQNNVSDAFLKKASSTVAKALGKPESYVAVHVNGGQAMVFGGSTDPCAVCVLKSIGCVGPNVNNSHAEKLFKLLADELKIPKNRCYIEFVNIDASAMAFNGSTFG</sequence>
<dbReference type="GO" id="GO:0005125">
    <property type="term" value="F:cytokine activity"/>
    <property type="evidence" value="ECO:0007669"/>
    <property type="project" value="UniProtKB-KW"/>
</dbReference>
<comment type="catalytic activity">
    <reaction evidence="7">
        <text>L-dopachrome = 5,6-dihydroxyindole-2-carboxylate</text>
        <dbReference type="Rhea" id="RHEA:13041"/>
        <dbReference type="ChEBI" id="CHEBI:16875"/>
        <dbReference type="ChEBI" id="CHEBI:57509"/>
        <dbReference type="EC" id="5.3.3.12"/>
    </reaction>
</comment>
<dbReference type="InterPro" id="IPR019829">
    <property type="entry name" value="Macrophage_inhib_fac_CS"/>
</dbReference>
<evidence type="ECO:0000256" key="7">
    <source>
        <dbReference type="ARBA" id="ARBA00036823"/>
    </source>
</evidence>
<dbReference type="EMBL" id="KZ270021">
    <property type="protein sequence ID" value="OZC07814.1"/>
    <property type="molecule type" value="Genomic_DNA"/>
</dbReference>
<dbReference type="InterPro" id="IPR014347">
    <property type="entry name" value="Tautomerase/MIF_sf"/>
</dbReference>
<reference evidence="13 14" key="1">
    <citation type="submission" date="2015-12" db="EMBL/GenBank/DDBJ databases">
        <title>Draft genome of the nematode, Onchocerca flexuosa.</title>
        <authorList>
            <person name="Mitreva M."/>
        </authorList>
    </citation>
    <scope>NUCLEOTIDE SEQUENCE [LARGE SCALE GENOMIC DNA]</scope>
    <source>
        <strain evidence="13">Red Deer</strain>
    </source>
</reference>
<evidence type="ECO:0000256" key="5">
    <source>
        <dbReference type="ARBA" id="ARBA00023235"/>
    </source>
</evidence>
<dbReference type="PANTHER" id="PTHR11954">
    <property type="entry name" value="D-DOPACHROME DECARBOXYLASE"/>
    <property type="match status" value="1"/>
</dbReference>
<dbReference type="EC" id="5.3.3.12" evidence="8"/>
<evidence type="ECO:0000256" key="1">
    <source>
        <dbReference type="ARBA" id="ARBA00004613"/>
    </source>
</evidence>
<evidence type="ECO:0000313" key="13">
    <source>
        <dbReference type="EMBL" id="OZC07814.1"/>
    </source>
</evidence>